<name>A0A067BSW0_SAPPC</name>
<reference evidence="2 3" key="1">
    <citation type="journal article" date="2013" name="PLoS Genet.">
        <title>Distinctive expansion of potential virulence genes in the genome of the oomycete fish pathogen Saprolegnia parasitica.</title>
        <authorList>
            <person name="Jiang R.H."/>
            <person name="de Bruijn I."/>
            <person name="Haas B.J."/>
            <person name="Belmonte R."/>
            <person name="Lobach L."/>
            <person name="Christie J."/>
            <person name="van den Ackerveken G."/>
            <person name="Bottin A."/>
            <person name="Bulone V."/>
            <person name="Diaz-Moreno S.M."/>
            <person name="Dumas B."/>
            <person name="Fan L."/>
            <person name="Gaulin E."/>
            <person name="Govers F."/>
            <person name="Grenville-Briggs L.J."/>
            <person name="Horner N.R."/>
            <person name="Levin J.Z."/>
            <person name="Mammella M."/>
            <person name="Meijer H.J."/>
            <person name="Morris P."/>
            <person name="Nusbaum C."/>
            <person name="Oome S."/>
            <person name="Phillips A.J."/>
            <person name="van Rooyen D."/>
            <person name="Rzeszutek E."/>
            <person name="Saraiva M."/>
            <person name="Secombes C.J."/>
            <person name="Seidl M.F."/>
            <person name="Snel B."/>
            <person name="Stassen J.H."/>
            <person name="Sykes S."/>
            <person name="Tripathy S."/>
            <person name="van den Berg H."/>
            <person name="Vega-Arreguin J.C."/>
            <person name="Wawra S."/>
            <person name="Young S.K."/>
            <person name="Zeng Q."/>
            <person name="Dieguez-Uribeondo J."/>
            <person name="Russ C."/>
            <person name="Tyler B.M."/>
            <person name="van West P."/>
        </authorList>
    </citation>
    <scope>NUCLEOTIDE SEQUENCE [LARGE SCALE GENOMIC DNA]</scope>
    <source>
        <strain evidence="2 3">CBS 223.65</strain>
    </source>
</reference>
<keyword evidence="1" id="KW-0472">Membrane</keyword>
<keyword evidence="3" id="KW-1185">Reference proteome</keyword>
<gene>
    <name evidence="2" type="ORF">SPRG_14828</name>
</gene>
<feature type="transmembrane region" description="Helical" evidence="1">
    <location>
        <begin position="476"/>
        <end position="498"/>
    </location>
</feature>
<proteinExistence type="predicted"/>
<feature type="transmembrane region" description="Helical" evidence="1">
    <location>
        <begin position="25"/>
        <end position="47"/>
    </location>
</feature>
<dbReference type="KEGG" id="spar:SPRG_14828"/>
<evidence type="ECO:0000256" key="1">
    <source>
        <dbReference type="SAM" id="Phobius"/>
    </source>
</evidence>
<dbReference type="EMBL" id="KK583329">
    <property type="protein sequence ID" value="KDO19920.1"/>
    <property type="molecule type" value="Genomic_DNA"/>
</dbReference>
<evidence type="ECO:0000313" key="2">
    <source>
        <dbReference type="EMBL" id="KDO19920.1"/>
    </source>
</evidence>
<protein>
    <submittedName>
        <fullName evidence="2">Uncharacterized protein</fullName>
    </submittedName>
</protein>
<sequence>MQRRLTEIIEALPAQNQWHVHAHKAYAFLLTATGVLVICILVTDAIVNNWALNNYLGDAYFLATPVATAQFLPQLTRQYSFARGLSVNTLSNVGFWMANTTVHKINTKADDIYLVAAGEFPLTPATVLCPIFQQNYSFSWTPATPTARLALASGAITYYRGNAITNAFSDGKTANLANATMRSDQIAALGYTPGRNYVDMRFTRAIPIRNTSLPQTQLVHYYRIFPRTFCTLCDPVAELGYSVCNMTIVYNHSAKSLRVTSSTFVEGSKFTLGLMLRSNVATIASVYVKLLGIFFGVGGYLASRRTVQWLDAPDSFVARVLRTVAPKYYPQASHALRFDMFCFNSDIFVYCYALSVLLDLQNCFIFMRNVNALNNWNPQPIYSLQMFCCSMRFLWLNCAVLKLAKTGWSLLGTVSFNGQSAVMGFLNWSSVLSLYLSAVLLAYVPPFMDYNNSVATDLRNSFEKIDGIRVDFFDSFYMRVGGSVVLGMLVNLAVITLLDHGWNRAHWKLLKQHSLSRQAMYNSSSILCDFLEGIEQNPEAKNGGALMICRVRRLSTLQWFFMSHLSCFGLPENPNLETASATQVIAVKSKIPAPEGHTASVFSVIQDSDRHLHLQDSAQAQVSSLVLNLKIHKNSASKAKTRSIASDEMLQTRNASSMVVENTLHVVDGVLSDEPSLV</sequence>
<accession>A0A067BSW0</accession>
<dbReference type="RefSeq" id="XP_012209360.1">
    <property type="nucleotide sequence ID" value="XM_012353970.1"/>
</dbReference>
<dbReference type="VEuPathDB" id="FungiDB:SPRG_14828"/>
<organism evidence="2 3">
    <name type="scientific">Saprolegnia parasitica (strain CBS 223.65)</name>
    <dbReference type="NCBI Taxonomy" id="695850"/>
    <lineage>
        <taxon>Eukaryota</taxon>
        <taxon>Sar</taxon>
        <taxon>Stramenopiles</taxon>
        <taxon>Oomycota</taxon>
        <taxon>Saprolegniomycetes</taxon>
        <taxon>Saprolegniales</taxon>
        <taxon>Saprolegniaceae</taxon>
        <taxon>Saprolegnia</taxon>
    </lineage>
</organism>
<keyword evidence="1" id="KW-0812">Transmembrane</keyword>
<dbReference type="AlphaFoldDB" id="A0A067BSW0"/>
<keyword evidence="1" id="KW-1133">Transmembrane helix</keyword>
<dbReference type="GeneID" id="24136613"/>
<evidence type="ECO:0000313" key="3">
    <source>
        <dbReference type="Proteomes" id="UP000030745"/>
    </source>
</evidence>
<feature type="transmembrane region" description="Helical" evidence="1">
    <location>
        <begin position="425"/>
        <end position="444"/>
    </location>
</feature>
<dbReference type="Proteomes" id="UP000030745">
    <property type="component" value="Unassembled WGS sequence"/>
</dbReference>